<dbReference type="Gene3D" id="3.30.30.180">
    <property type="match status" value="1"/>
</dbReference>
<dbReference type="Pfam" id="PF00187">
    <property type="entry name" value="Chitin_bind_1"/>
    <property type="match status" value="1"/>
</dbReference>
<evidence type="ECO:0000259" key="5">
    <source>
        <dbReference type="PROSITE" id="PS50941"/>
    </source>
</evidence>
<reference evidence="6 7" key="1">
    <citation type="journal article" date="2024" name="Commun. Biol.">
        <title>Comparative genomic analysis of thermophilic fungi reveals convergent evolutionary adaptations and gene losses.</title>
        <authorList>
            <person name="Steindorff A.S."/>
            <person name="Aguilar-Pontes M.V."/>
            <person name="Robinson A.J."/>
            <person name="Andreopoulos B."/>
            <person name="LaButti K."/>
            <person name="Kuo A."/>
            <person name="Mondo S."/>
            <person name="Riley R."/>
            <person name="Otillar R."/>
            <person name="Haridas S."/>
            <person name="Lipzen A."/>
            <person name="Grimwood J."/>
            <person name="Schmutz J."/>
            <person name="Clum A."/>
            <person name="Reid I.D."/>
            <person name="Moisan M.C."/>
            <person name="Butler G."/>
            <person name="Nguyen T.T.M."/>
            <person name="Dewar K."/>
            <person name="Conant G."/>
            <person name="Drula E."/>
            <person name="Henrissat B."/>
            <person name="Hansel C."/>
            <person name="Singer S."/>
            <person name="Hutchinson M.I."/>
            <person name="de Vries R.P."/>
            <person name="Natvig D.O."/>
            <person name="Powell A.J."/>
            <person name="Tsang A."/>
            <person name="Grigoriev I.V."/>
        </authorList>
    </citation>
    <scope>NUCLEOTIDE SEQUENCE [LARGE SCALE GENOMIC DNA]</scope>
    <source>
        <strain evidence="6 7">CBS 494.80</strain>
    </source>
</reference>
<evidence type="ECO:0000313" key="7">
    <source>
        <dbReference type="Proteomes" id="UP001595075"/>
    </source>
</evidence>
<accession>A0ABR4CBK1</accession>
<dbReference type="CDD" id="cd00035">
    <property type="entry name" value="ChtBD1"/>
    <property type="match status" value="1"/>
</dbReference>
<evidence type="ECO:0000256" key="4">
    <source>
        <dbReference type="SAM" id="SignalP"/>
    </source>
</evidence>
<evidence type="ECO:0000256" key="3">
    <source>
        <dbReference type="SAM" id="MobiDB-lite"/>
    </source>
</evidence>
<feature type="chain" id="PRO_5047090425" description="Chitin-binding type-1 domain-containing protein" evidence="4">
    <location>
        <begin position="20"/>
        <end position="323"/>
    </location>
</feature>
<proteinExistence type="predicted"/>
<keyword evidence="4" id="KW-0732">Signal</keyword>
<dbReference type="PROSITE" id="PS50941">
    <property type="entry name" value="CHIT_BIND_I_2"/>
    <property type="match status" value="1"/>
</dbReference>
<dbReference type="SMART" id="SM00270">
    <property type="entry name" value="ChtBD1"/>
    <property type="match status" value="1"/>
</dbReference>
<name>A0ABR4CBK1_9HELO</name>
<evidence type="ECO:0000256" key="1">
    <source>
        <dbReference type="ARBA" id="ARBA00022669"/>
    </source>
</evidence>
<dbReference type="InterPro" id="IPR006583">
    <property type="entry name" value="PAN-3_domain"/>
</dbReference>
<feature type="signal peptide" evidence="4">
    <location>
        <begin position="1"/>
        <end position="19"/>
    </location>
</feature>
<evidence type="ECO:0000313" key="6">
    <source>
        <dbReference type="EMBL" id="KAL2066574.1"/>
    </source>
</evidence>
<feature type="domain" description="Chitin-binding type-1" evidence="5">
    <location>
        <begin position="75"/>
        <end position="117"/>
    </location>
</feature>
<feature type="region of interest" description="Disordered" evidence="3">
    <location>
        <begin position="123"/>
        <end position="173"/>
    </location>
</feature>
<protein>
    <recommendedName>
        <fullName evidence="5">Chitin-binding type-1 domain-containing protein</fullName>
    </recommendedName>
</protein>
<keyword evidence="2" id="KW-1015">Disulfide bond</keyword>
<feature type="disulfide bond" evidence="2">
    <location>
        <begin position="92"/>
        <end position="106"/>
    </location>
</feature>
<feature type="disulfide bond" evidence="2">
    <location>
        <begin position="78"/>
        <end position="93"/>
    </location>
</feature>
<comment type="caution">
    <text evidence="2">Lacks conserved residue(s) required for the propagation of feature annotation.</text>
</comment>
<keyword evidence="7" id="KW-1185">Reference proteome</keyword>
<dbReference type="EMBL" id="JAZHXI010000011">
    <property type="protein sequence ID" value="KAL2066574.1"/>
    <property type="molecule type" value="Genomic_DNA"/>
</dbReference>
<dbReference type="SUPFAM" id="SSF57016">
    <property type="entry name" value="Plant lectins/antimicrobial peptides"/>
    <property type="match status" value="1"/>
</dbReference>
<feature type="disulfide bond" evidence="2">
    <location>
        <begin position="87"/>
        <end position="99"/>
    </location>
</feature>
<organism evidence="6 7">
    <name type="scientific">Oculimacula yallundae</name>
    <dbReference type="NCBI Taxonomy" id="86028"/>
    <lineage>
        <taxon>Eukaryota</taxon>
        <taxon>Fungi</taxon>
        <taxon>Dikarya</taxon>
        <taxon>Ascomycota</taxon>
        <taxon>Pezizomycotina</taxon>
        <taxon>Leotiomycetes</taxon>
        <taxon>Helotiales</taxon>
        <taxon>Ploettnerulaceae</taxon>
        <taxon>Oculimacula</taxon>
    </lineage>
</organism>
<gene>
    <name evidence="6" type="ORF">VTL71DRAFT_2645</name>
</gene>
<comment type="caution">
    <text evidence="6">The sequence shown here is derived from an EMBL/GenBank/DDBJ whole genome shotgun (WGS) entry which is preliminary data.</text>
</comment>
<dbReference type="InterPro" id="IPR001002">
    <property type="entry name" value="Chitin-bd_1"/>
</dbReference>
<sequence length="323" mass="33562">MKAAHILSVLSLTFRLGSAGYDESRRDFYSAGDYHEIERRISGHDSVQSSNEPSYCDSNPTDSRCHEIPPLSTFPLRCGANWPWLKCLDGACCSKYGWCGKTELHCAPGCQYGTCPPEVSSSSTSVSSTASSTEIATSSSESSSASSTEVSTTSSKPSSTSSEASTSSVESSSASSTEASTTSFTSTVESSSSTLTSSTSSALPPAVSCTFTTGGCVPASTAPTCGNRLNGDGTCYQSYKIKCGATYNPAFQIGDNVTSATTLRSCIAACESTAGCAAIRQKAGECYLFSISAVQEGTTSASVLYVTGEKPSCQNTTPQARRY</sequence>
<evidence type="ECO:0000256" key="2">
    <source>
        <dbReference type="PROSITE-ProRule" id="PRU00261"/>
    </source>
</evidence>
<dbReference type="Proteomes" id="UP001595075">
    <property type="component" value="Unassembled WGS sequence"/>
</dbReference>
<dbReference type="Gene3D" id="3.30.60.10">
    <property type="entry name" value="Endochitinase-like"/>
    <property type="match status" value="1"/>
</dbReference>
<dbReference type="Pfam" id="PF08277">
    <property type="entry name" value="PAN_3"/>
    <property type="match status" value="1"/>
</dbReference>
<keyword evidence="1 2" id="KW-0147">Chitin-binding</keyword>
<dbReference type="InterPro" id="IPR036861">
    <property type="entry name" value="Endochitinase-like_sf"/>
</dbReference>